<organism evidence="1">
    <name type="scientific">Virus sp. cts3e7</name>
    <dbReference type="NCBI Taxonomy" id="2825802"/>
    <lineage>
        <taxon>Viruses</taxon>
    </lineage>
</organism>
<accession>A0A8S5RNF2</accession>
<protein>
    <submittedName>
        <fullName evidence="1">Uncharacterized protein</fullName>
    </submittedName>
</protein>
<reference evidence="1" key="1">
    <citation type="journal article" date="2021" name="Proc. Natl. Acad. Sci. U.S.A.">
        <title>A Catalog of Tens of Thousands of Viruses from Human Metagenomes Reveals Hidden Associations with Chronic Diseases.</title>
        <authorList>
            <person name="Tisza M.J."/>
            <person name="Buck C.B."/>
        </authorList>
    </citation>
    <scope>NUCLEOTIDE SEQUENCE</scope>
    <source>
        <strain evidence="1">Cts3e7</strain>
    </source>
</reference>
<sequence>MEKSTKDYEVSVNLSFDVSFVVNASSEAQAKVKVENLMEIMANEGIVDCHIHKDYDVYVDHVEVKRKNITPCKN</sequence>
<name>A0A8S5RNF2_9VIRU</name>
<evidence type="ECO:0000313" key="1">
    <source>
        <dbReference type="EMBL" id="DAE32649.1"/>
    </source>
</evidence>
<proteinExistence type="predicted"/>
<dbReference type="EMBL" id="BK059126">
    <property type="protein sequence ID" value="DAE32649.1"/>
    <property type="molecule type" value="Genomic_DNA"/>
</dbReference>